<dbReference type="BioCyc" id="MMAZ1236903:G139K-1069-MONOMER"/>
<dbReference type="Proteomes" id="UP000011718">
    <property type="component" value="Chromosome"/>
</dbReference>
<sequence length="50" mass="5571">MCRDCTRIIYSGSLQELSIIRYGNEISTTISSISDYVHSYMSFTTPGSGE</sequence>
<accession>M1PWB1</accession>
<gene>
    <name evidence="1" type="ORF">MmTuc01_1122</name>
</gene>
<protein>
    <submittedName>
        <fullName evidence="1">Uncharacterized protein</fullName>
    </submittedName>
</protein>
<dbReference type="AlphaFoldDB" id="M1PWB1"/>
<evidence type="ECO:0000313" key="1">
    <source>
        <dbReference type="EMBL" id="AGF96511.1"/>
    </source>
</evidence>
<reference evidence="1 2" key="1">
    <citation type="journal article" date="2013" name="Genome Announc.">
        <title>Complete Genome of a Methanosarcina mazei Strain Isolated from Sediment Samples from an Amazonian Flooded Area.</title>
        <authorList>
            <person name="Assis das Gracas D."/>
            <person name="Thiago Juca Ramos R."/>
            <person name="Vieira Araujo A.C."/>
            <person name="Zahlouth R."/>
            <person name="Ribeiro Carneiro A."/>
            <person name="Souza Lopes T."/>
            <person name="Azevedo Barauna R."/>
            <person name="Azevedo V."/>
            <person name="Cruz Schneider M.P."/>
            <person name="Pellizari V.H."/>
            <person name="Silva A."/>
        </authorList>
    </citation>
    <scope>NUCLEOTIDE SEQUENCE [LARGE SCALE GENOMIC DNA]</scope>
    <source>
        <strain evidence="1 2">Tuc01</strain>
    </source>
</reference>
<organism evidence="1 2">
    <name type="scientific">Methanosarcina mazei Tuc01</name>
    <dbReference type="NCBI Taxonomy" id="1236903"/>
    <lineage>
        <taxon>Archaea</taxon>
        <taxon>Methanobacteriati</taxon>
        <taxon>Methanobacteriota</taxon>
        <taxon>Stenosarchaea group</taxon>
        <taxon>Methanomicrobia</taxon>
        <taxon>Methanosarcinales</taxon>
        <taxon>Methanosarcinaceae</taxon>
        <taxon>Methanosarcina</taxon>
    </lineage>
</organism>
<dbReference type="KEGG" id="mmaz:MmTuc01_1122"/>
<dbReference type="EMBL" id="CP004144">
    <property type="protein sequence ID" value="AGF96511.1"/>
    <property type="molecule type" value="Genomic_DNA"/>
</dbReference>
<proteinExistence type="predicted"/>
<dbReference type="HOGENOM" id="CLU_3113087_0_0_2"/>
<name>M1PWB1_METMZ</name>
<evidence type="ECO:0000313" key="2">
    <source>
        <dbReference type="Proteomes" id="UP000011718"/>
    </source>
</evidence>